<dbReference type="Gene3D" id="3.90.226.10">
    <property type="entry name" value="2-enoyl-CoA Hydratase, Chain A, domain 1"/>
    <property type="match status" value="1"/>
</dbReference>
<dbReference type="eggNOG" id="COG0740">
    <property type="taxonomic scope" value="Bacteria"/>
</dbReference>
<evidence type="ECO:0000256" key="7">
    <source>
        <dbReference type="SAM" id="Phobius"/>
    </source>
</evidence>
<dbReference type="CDD" id="cd07016">
    <property type="entry name" value="S14_ClpP_1"/>
    <property type="match status" value="1"/>
</dbReference>
<comment type="similarity">
    <text evidence="1 6">Belongs to the peptidase S14 family.</text>
</comment>
<dbReference type="NCBIfam" id="NF045542">
    <property type="entry name" value="Clp_rel_HeadMat"/>
    <property type="match status" value="1"/>
</dbReference>
<evidence type="ECO:0000313" key="8">
    <source>
        <dbReference type="EMBL" id="ADW76103.1"/>
    </source>
</evidence>
<keyword evidence="2" id="KW-0963">Cytoplasm</keyword>
<dbReference type="GO" id="GO:0009368">
    <property type="term" value="C:endopeptidase Clp complex"/>
    <property type="evidence" value="ECO:0007669"/>
    <property type="project" value="TreeGrafter"/>
</dbReference>
<accession>A0A0H3FM35</accession>
<reference evidence="9" key="1">
    <citation type="submission" date="2011-01" db="EMBL/GenBank/DDBJ databases">
        <title>Complete sequence of plasmid1 of Rahnella sp. Y9602.</title>
        <authorList>
            <consortium name="US DOE Joint Genome Institute"/>
            <person name="Lucas S."/>
            <person name="Copeland A."/>
            <person name="Lapidus A."/>
            <person name="Cheng J.-F."/>
            <person name="Goodwin L."/>
            <person name="Pitluck S."/>
            <person name="Lu M."/>
            <person name="Detter J.C."/>
            <person name="Han C."/>
            <person name="Tapia R."/>
            <person name="Land M."/>
            <person name="Hauser L."/>
            <person name="Kyrpides N."/>
            <person name="Ivanova N."/>
            <person name="Ovchinnikova G."/>
            <person name="Pagani I."/>
            <person name="Sobecky P.A."/>
            <person name="Martinez R.J."/>
            <person name="Woyke T."/>
        </authorList>
    </citation>
    <scope>NUCLEOTIDE SEQUENCE [LARGE SCALE GENOMIC DNA]</scope>
    <source>
        <strain evidence="9">Y9602</strain>
        <plasmid evidence="9">pRAHAQ01</plasmid>
    </source>
</reference>
<geneLocation type="plasmid" evidence="8 9">
    <name>pRAHAQ01</name>
</geneLocation>
<keyword evidence="4" id="KW-0378">Hydrolase</keyword>
<dbReference type="PANTHER" id="PTHR10381">
    <property type="entry name" value="ATP-DEPENDENT CLP PROTEASE PROTEOLYTIC SUBUNIT"/>
    <property type="match status" value="1"/>
</dbReference>
<organism evidence="8 9">
    <name type="scientific">Rahnella sp. (strain Y9602)</name>
    <dbReference type="NCBI Taxonomy" id="2703885"/>
    <lineage>
        <taxon>Bacteria</taxon>
        <taxon>Pseudomonadati</taxon>
        <taxon>Pseudomonadota</taxon>
        <taxon>Gammaproteobacteria</taxon>
        <taxon>Enterobacterales</taxon>
        <taxon>Yersiniaceae</taxon>
        <taxon>Rahnella</taxon>
    </lineage>
</organism>
<dbReference type="InterPro" id="IPR023562">
    <property type="entry name" value="ClpP/TepA"/>
</dbReference>
<feature type="transmembrane region" description="Helical" evidence="7">
    <location>
        <begin position="94"/>
        <end position="116"/>
    </location>
</feature>
<keyword evidence="3" id="KW-0645">Protease</keyword>
<keyword evidence="7" id="KW-0812">Transmembrane</keyword>
<dbReference type="GO" id="GO:0051117">
    <property type="term" value="F:ATPase binding"/>
    <property type="evidence" value="ECO:0007669"/>
    <property type="project" value="TreeGrafter"/>
</dbReference>
<dbReference type="Proteomes" id="UP000007257">
    <property type="component" value="Plasmid pRAHAQ01"/>
</dbReference>
<name>A0A0H3FM35_RAHSY</name>
<evidence type="ECO:0000256" key="1">
    <source>
        <dbReference type="ARBA" id="ARBA00007039"/>
    </source>
</evidence>
<dbReference type="InterPro" id="IPR001907">
    <property type="entry name" value="ClpP"/>
</dbReference>
<keyword evidence="7" id="KW-0472">Membrane</keyword>
<reference evidence="8 9" key="2">
    <citation type="journal article" date="2012" name="J. Bacteriol.">
        <title>Complete Genome Sequence of Rahnella sp. Strain Y9602, a Gammaproteobacterium Isolate from Metal- and Radionuclide-Contaminated Soil.</title>
        <authorList>
            <person name="Martinez R.J."/>
            <person name="Bruce D."/>
            <person name="Detter C."/>
            <person name="Goodwin L.A."/>
            <person name="Han J."/>
            <person name="Han C.S."/>
            <person name="Held B."/>
            <person name="Land M.L."/>
            <person name="Mikhailova N."/>
            <person name="Nolan M."/>
            <person name="Pennacchio L."/>
            <person name="Pitluck S."/>
            <person name="Tapia R."/>
            <person name="Woyke T."/>
            <person name="Sobecky P.A."/>
        </authorList>
    </citation>
    <scope>NUCLEOTIDE SEQUENCE [LARGE SCALE GENOMIC DNA]</scope>
    <source>
        <strain evidence="8 9">Y9602</strain>
        <plasmid evidence="8 9">pRAHAQ01</plasmid>
    </source>
</reference>
<evidence type="ECO:0000256" key="5">
    <source>
        <dbReference type="ARBA" id="ARBA00022825"/>
    </source>
</evidence>
<dbReference type="EMBL" id="CP002506">
    <property type="protein sequence ID" value="ADW76103.1"/>
    <property type="molecule type" value="Genomic_DNA"/>
</dbReference>
<dbReference type="GO" id="GO:0006515">
    <property type="term" value="P:protein quality control for misfolded or incompletely synthesized proteins"/>
    <property type="evidence" value="ECO:0007669"/>
    <property type="project" value="TreeGrafter"/>
</dbReference>
<dbReference type="GO" id="GO:0004176">
    <property type="term" value="F:ATP-dependent peptidase activity"/>
    <property type="evidence" value="ECO:0007669"/>
    <property type="project" value="InterPro"/>
</dbReference>
<dbReference type="InterPro" id="IPR029045">
    <property type="entry name" value="ClpP/crotonase-like_dom_sf"/>
</dbReference>
<gene>
    <name evidence="8" type="ordered locus">Rahaq_4520</name>
</gene>
<dbReference type="KEGG" id="rah:Rahaq_4520"/>
<dbReference type="SUPFAM" id="SSF52096">
    <property type="entry name" value="ClpP/crotonase"/>
    <property type="match status" value="1"/>
</dbReference>
<dbReference type="AlphaFoldDB" id="A0A0H3FM35"/>
<dbReference type="NCBIfam" id="NF045540">
    <property type="entry name" value="scaf_prot_MCP1"/>
    <property type="match status" value="1"/>
</dbReference>
<proteinExistence type="inferred from homology"/>
<dbReference type="PANTHER" id="PTHR10381:SF70">
    <property type="entry name" value="ATP-DEPENDENT CLP PROTEASE PROTEOLYTIC SUBUNIT"/>
    <property type="match status" value="1"/>
</dbReference>
<dbReference type="GO" id="GO:0004252">
    <property type="term" value="F:serine-type endopeptidase activity"/>
    <property type="evidence" value="ECO:0007669"/>
    <property type="project" value="InterPro"/>
</dbReference>
<sequence length="676" mass="73261">MRKNRRNKLGVSPKASAGDKSWFRMKASGDKTADIYIYDEIGYWGVTARQFTSSMKALGDLDHINLHIHSPGGDVFDGIAIYNLLNSHTASKTVYIDGLAASMASVIAMVGNPIIMPENAMMMIHKPWGITGGDANDMRDYADLLDKVEAVLIPSYAKKTGKTPDELALMLGEETWMTAQECLEHGFADQISTAVQAMARINSKRIEEFDAMPNALKNMITKPKATTQAPANPQPAPAPVAVTEPAALDENAIRNQVIAAQKQRVTGIKDLFAMFGGRHQELQASCIEDIDCTVDQAKDKLLVMLGKNASPSNKNGNNAHIHAGNGNFTGDGIRQALMARAGYEDRQNDNVYNGMTLREYARMSLTERGVGVAAYNPMQMVGLAMTHTTSDFGNILLDVANKSLLQGWEESQETFEAWTKKGQLSDFKTAHRVGLGGFPSLRKVREGAEYKYVTTTDNSETIALATYGEIFSITRQAIINDDLNQLTDVPMKMGRAAKATIGDLVYAVLTGNPKLSDGKALFSSDHKNLATGAIDVTNLDAGRQLMRVQKEPTTGRTLNIRPAFLLVPTALETVANQTIKSASVKGADVNAGIINPIQNFATVIGEPRLDDNSAKSWYLAAAQGMDTIEVAYLNGVELPYIDQQEGFSSDGIATKVRIDAGVAPLDYRGLVKSSGQ</sequence>
<dbReference type="PRINTS" id="PR00127">
    <property type="entry name" value="CLPPROTEASEP"/>
</dbReference>
<evidence type="ECO:0000256" key="2">
    <source>
        <dbReference type="ARBA" id="ARBA00022490"/>
    </source>
</evidence>
<keyword evidence="7" id="KW-1133">Transmembrane helix</keyword>
<evidence type="ECO:0000256" key="6">
    <source>
        <dbReference type="RuleBase" id="RU003567"/>
    </source>
</evidence>
<dbReference type="Pfam" id="PF00574">
    <property type="entry name" value="CLP_protease"/>
    <property type="match status" value="1"/>
</dbReference>
<evidence type="ECO:0000256" key="4">
    <source>
        <dbReference type="ARBA" id="ARBA00022801"/>
    </source>
</evidence>
<keyword evidence="8" id="KW-0614">Plasmid</keyword>
<evidence type="ECO:0000313" key="9">
    <source>
        <dbReference type="Proteomes" id="UP000007257"/>
    </source>
</evidence>
<keyword evidence="5" id="KW-0720">Serine protease</keyword>
<dbReference type="HOGENOM" id="CLU_024622_1_0_6"/>
<dbReference type="Pfam" id="PF25209">
    <property type="entry name" value="Phage_capsid_4"/>
    <property type="match status" value="1"/>
</dbReference>
<protein>
    <recommendedName>
        <fullName evidence="6">ATP-dependent Clp protease proteolytic subunit</fullName>
    </recommendedName>
</protein>
<evidence type="ECO:0000256" key="3">
    <source>
        <dbReference type="ARBA" id="ARBA00022670"/>
    </source>
</evidence>